<dbReference type="PANTHER" id="PTHR11011">
    <property type="entry name" value="MALE STERILITY PROTEIN 2-RELATED"/>
    <property type="match status" value="1"/>
</dbReference>
<keyword evidence="1" id="KW-0560">Oxidoreductase</keyword>
<dbReference type="Proteomes" id="UP001215280">
    <property type="component" value="Unassembled WGS sequence"/>
</dbReference>
<comment type="catalytic activity">
    <reaction evidence="1">
        <text>a long-chain fatty acyl-CoA + 2 NADPH + 2 H(+) = a long-chain primary fatty alcohol + 2 NADP(+) + CoA</text>
        <dbReference type="Rhea" id="RHEA:52716"/>
        <dbReference type="ChEBI" id="CHEBI:15378"/>
        <dbReference type="ChEBI" id="CHEBI:57287"/>
        <dbReference type="ChEBI" id="CHEBI:57783"/>
        <dbReference type="ChEBI" id="CHEBI:58349"/>
        <dbReference type="ChEBI" id="CHEBI:77396"/>
        <dbReference type="ChEBI" id="CHEBI:83139"/>
        <dbReference type="EC" id="1.2.1.84"/>
    </reaction>
</comment>
<evidence type="ECO:0000256" key="1">
    <source>
        <dbReference type="RuleBase" id="RU363097"/>
    </source>
</evidence>
<dbReference type="Gene3D" id="3.40.50.720">
    <property type="entry name" value="NAD(P)-binding Rossmann-like Domain"/>
    <property type="match status" value="1"/>
</dbReference>
<accession>A0AAD7J1U8</accession>
<dbReference type="GO" id="GO:0102965">
    <property type="term" value="F:alcohol-forming long-chain fatty acyl-CoA reductase activity"/>
    <property type="evidence" value="ECO:0007669"/>
    <property type="project" value="UniProtKB-EC"/>
</dbReference>
<dbReference type="InterPro" id="IPR036291">
    <property type="entry name" value="NAD(P)-bd_dom_sf"/>
</dbReference>
<dbReference type="InterPro" id="IPR013120">
    <property type="entry name" value="FAR_NAD-bd"/>
</dbReference>
<dbReference type="GO" id="GO:0005777">
    <property type="term" value="C:peroxisome"/>
    <property type="evidence" value="ECO:0007669"/>
    <property type="project" value="TreeGrafter"/>
</dbReference>
<keyword evidence="1" id="KW-0443">Lipid metabolism</keyword>
<feature type="domain" description="Thioester reductase (TE)" evidence="2">
    <location>
        <begin position="10"/>
        <end position="222"/>
    </location>
</feature>
<keyword evidence="1" id="KW-0444">Lipid biosynthesis</keyword>
<comment type="function">
    <text evidence="1">Catalyzes the reduction of fatty acyl-CoA to fatty alcohols.</text>
</comment>
<evidence type="ECO:0000313" key="3">
    <source>
        <dbReference type="EMBL" id="KAJ7755293.1"/>
    </source>
</evidence>
<evidence type="ECO:0000313" key="4">
    <source>
        <dbReference type="Proteomes" id="UP001215280"/>
    </source>
</evidence>
<evidence type="ECO:0000259" key="2">
    <source>
        <dbReference type="Pfam" id="PF07993"/>
    </source>
</evidence>
<dbReference type="Pfam" id="PF07993">
    <property type="entry name" value="NAD_binding_4"/>
    <property type="match status" value="1"/>
</dbReference>
<gene>
    <name evidence="3" type="ORF">DFH07DRAFT_1028192</name>
</gene>
<comment type="caution">
    <text evidence="3">The sequence shown here is derived from an EMBL/GenBank/DDBJ whole genome shotgun (WGS) entry which is preliminary data.</text>
</comment>
<dbReference type="PANTHER" id="PTHR11011:SF45">
    <property type="entry name" value="FATTY ACYL-COA REDUCTASE CG8306-RELATED"/>
    <property type="match status" value="1"/>
</dbReference>
<protein>
    <recommendedName>
        <fullName evidence="1">Fatty acyl-CoA reductase</fullName>
        <ecNumber evidence="1">1.2.1.84</ecNumber>
    </recommendedName>
</protein>
<dbReference type="GO" id="GO:0080019">
    <property type="term" value="F:alcohol-forming very long-chain fatty acyl-CoA reductase activity"/>
    <property type="evidence" value="ECO:0007669"/>
    <property type="project" value="InterPro"/>
</dbReference>
<sequence length="339" mass="37846">MPFQIDPILATEKIQFVVGDITKRDYGIDPSVLSEMARCVTLIIHSAGNISLTDSLGKSVYDNCIPALELAQMASKFTGLSRFVHISTAYANSFLPDGVVEEKIYEMGDAESQLAEILDKGSISDEIMNFPWPYAFAKHLTERLLLSRHPELPLLIVRPTNLGPAISQPYPFYGPPGSCPVSTYIRTYMEAPDSGVVHVSPHNLTGSNIVDEIPVDLAANLILLHVMHGSAHIVHASAQSYTPRRLSQFHDDIRRHIPWVLPAVPFRYLSNKRIEQGRYAQFWVVMGRDWIFSNDASKVFAGLGGPLSIVLESHDVARFMDRRAKIIAEDIMSNYRSKL</sequence>
<dbReference type="EC" id="1.2.1.84" evidence="1"/>
<dbReference type="InterPro" id="IPR026055">
    <property type="entry name" value="FAR"/>
</dbReference>
<dbReference type="AlphaFoldDB" id="A0AAD7J1U8"/>
<name>A0AAD7J1U8_9AGAR</name>
<dbReference type="EMBL" id="JARJLG010000064">
    <property type="protein sequence ID" value="KAJ7755293.1"/>
    <property type="molecule type" value="Genomic_DNA"/>
</dbReference>
<keyword evidence="1" id="KW-0521">NADP</keyword>
<reference evidence="3" key="1">
    <citation type="submission" date="2023-03" db="EMBL/GenBank/DDBJ databases">
        <title>Massive genome expansion in bonnet fungi (Mycena s.s.) driven by repeated elements and novel gene families across ecological guilds.</title>
        <authorList>
            <consortium name="Lawrence Berkeley National Laboratory"/>
            <person name="Harder C.B."/>
            <person name="Miyauchi S."/>
            <person name="Viragh M."/>
            <person name="Kuo A."/>
            <person name="Thoen E."/>
            <person name="Andreopoulos B."/>
            <person name="Lu D."/>
            <person name="Skrede I."/>
            <person name="Drula E."/>
            <person name="Henrissat B."/>
            <person name="Morin E."/>
            <person name="Kohler A."/>
            <person name="Barry K."/>
            <person name="LaButti K."/>
            <person name="Morin E."/>
            <person name="Salamov A."/>
            <person name="Lipzen A."/>
            <person name="Mereny Z."/>
            <person name="Hegedus B."/>
            <person name="Baldrian P."/>
            <person name="Stursova M."/>
            <person name="Weitz H."/>
            <person name="Taylor A."/>
            <person name="Grigoriev I.V."/>
            <person name="Nagy L.G."/>
            <person name="Martin F."/>
            <person name="Kauserud H."/>
        </authorList>
    </citation>
    <scope>NUCLEOTIDE SEQUENCE</scope>
    <source>
        <strain evidence="3">CBHHK188m</strain>
    </source>
</reference>
<organism evidence="3 4">
    <name type="scientific">Mycena maculata</name>
    <dbReference type="NCBI Taxonomy" id="230809"/>
    <lineage>
        <taxon>Eukaryota</taxon>
        <taxon>Fungi</taxon>
        <taxon>Dikarya</taxon>
        <taxon>Basidiomycota</taxon>
        <taxon>Agaricomycotina</taxon>
        <taxon>Agaricomycetes</taxon>
        <taxon>Agaricomycetidae</taxon>
        <taxon>Agaricales</taxon>
        <taxon>Marasmiineae</taxon>
        <taxon>Mycenaceae</taxon>
        <taxon>Mycena</taxon>
    </lineage>
</organism>
<comment type="similarity">
    <text evidence="1">Belongs to the fatty acyl-CoA reductase family.</text>
</comment>
<proteinExistence type="inferred from homology"/>
<dbReference type="GO" id="GO:0035336">
    <property type="term" value="P:long-chain fatty-acyl-CoA metabolic process"/>
    <property type="evidence" value="ECO:0007669"/>
    <property type="project" value="TreeGrafter"/>
</dbReference>
<dbReference type="SUPFAM" id="SSF51735">
    <property type="entry name" value="NAD(P)-binding Rossmann-fold domains"/>
    <property type="match status" value="1"/>
</dbReference>
<keyword evidence="4" id="KW-1185">Reference proteome</keyword>